<sequence>MKKFLLYTTLAMALYSCENKLEAVRALDKSAVGVEEGFDIRVIISQGGHVKAELTGPYMERHLQHPAFVEFSKGLKARFYNDSMVQTSTLTAFYGKYFESNGDLFLRDSVVLINILTNERMDCHRLKYDALTQRFSSDTAVRYVSNSGVTYGTGFESNSDFSDISFIKGTAKLLYEDSAVTDSTGEATDSIPN</sequence>
<dbReference type="RefSeq" id="WP_244835984.1">
    <property type="nucleotide sequence ID" value="NZ_CP107006.1"/>
</dbReference>
<reference evidence="1" key="1">
    <citation type="submission" date="2022-10" db="EMBL/GenBank/DDBJ databases">
        <title>Chitinophaga sp. nov., isolated from soil.</title>
        <authorList>
            <person name="Jeon C.O."/>
        </authorList>
    </citation>
    <scope>NUCLEOTIDE SEQUENCE</scope>
    <source>
        <strain evidence="1">R8</strain>
    </source>
</reference>
<organism evidence="1 2">
    <name type="scientific">Chitinophaga horti</name>
    <dbReference type="NCBI Taxonomy" id="2920382"/>
    <lineage>
        <taxon>Bacteria</taxon>
        <taxon>Pseudomonadati</taxon>
        <taxon>Bacteroidota</taxon>
        <taxon>Chitinophagia</taxon>
        <taxon>Chitinophagales</taxon>
        <taxon>Chitinophagaceae</taxon>
        <taxon>Chitinophaga</taxon>
    </lineage>
</organism>
<dbReference type="Proteomes" id="UP001162741">
    <property type="component" value="Chromosome"/>
</dbReference>
<dbReference type="PROSITE" id="PS51257">
    <property type="entry name" value="PROKAR_LIPOPROTEIN"/>
    <property type="match status" value="1"/>
</dbReference>
<dbReference type="EMBL" id="CP107006">
    <property type="protein sequence ID" value="UYQ92559.1"/>
    <property type="molecule type" value="Genomic_DNA"/>
</dbReference>
<name>A0ABY6J2Y7_9BACT</name>
<dbReference type="InterPro" id="IPR026265">
    <property type="entry name" value="LptC"/>
</dbReference>
<dbReference type="Gene3D" id="2.60.450.10">
    <property type="entry name" value="Lipopolysaccharide (LPS) transport protein A like domain"/>
    <property type="match status" value="1"/>
</dbReference>
<gene>
    <name evidence="1" type="primary">lptC</name>
    <name evidence="1" type="ORF">MKQ68_20965</name>
</gene>
<dbReference type="Pfam" id="PF06835">
    <property type="entry name" value="LptC"/>
    <property type="match status" value="1"/>
</dbReference>
<evidence type="ECO:0000313" key="2">
    <source>
        <dbReference type="Proteomes" id="UP001162741"/>
    </source>
</evidence>
<keyword evidence="2" id="KW-1185">Reference proteome</keyword>
<dbReference type="InterPro" id="IPR010664">
    <property type="entry name" value="LipoPS_assembly_LptC-rel"/>
</dbReference>
<accession>A0ABY6J2Y7</accession>
<proteinExistence type="predicted"/>
<protein>
    <submittedName>
        <fullName evidence="1">LPS export ABC transporter periplasmic protein LptC</fullName>
    </submittedName>
</protein>
<evidence type="ECO:0000313" key="1">
    <source>
        <dbReference type="EMBL" id="UYQ92559.1"/>
    </source>
</evidence>
<dbReference type="NCBIfam" id="TIGR04409">
    <property type="entry name" value="LptC_YrbK"/>
    <property type="match status" value="1"/>
</dbReference>